<sequence length="167" mass="17583">MTRWSRLLVAAGLLAAGPAAAQDATLAPGTRFSAVRVDVGPLYARGLDVFADRVRADLQAALDQAFADRIGGRGPSLVVRVTGLSLNPYAGSENGRGRGGNGTNTDYLDGEALVVGPRGEVLLRHPQLSATPASFGGAWYDPASESRRVVAITQHYAQWLRRNLGGD</sequence>
<feature type="chain" id="PRO_5019443577" description="DUF3016 domain-containing protein" evidence="1">
    <location>
        <begin position="22"/>
        <end position="167"/>
    </location>
</feature>
<dbReference type="OrthoDB" id="8159918at2"/>
<proteinExistence type="predicted"/>
<gene>
    <name evidence="2" type="ORF">EOE48_22945</name>
</gene>
<name>A0A437NWP2_9HYPH</name>
<evidence type="ECO:0000313" key="2">
    <source>
        <dbReference type="EMBL" id="RVU14436.1"/>
    </source>
</evidence>
<evidence type="ECO:0000313" key="3">
    <source>
        <dbReference type="Proteomes" id="UP000286997"/>
    </source>
</evidence>
<keyword evidence="1" id="KW-0732">Signal</keyword>
<dbReference type="AlphaFoldDB" id="A0A437NWP2"/>
<feature type="signal peptide" evidence="1">
    <location>
        <begin position="1"/>
        <end position="21"/>
    </location>
</feature>
<accession>A0A437NWP2</accession>
<reference evidence="2 3" key="1">
    <citation type="submission" date="2019-01" db="EMBL/GenBank/DDBJ databases">
        <authorList>
            <person name="Chen W.-M."/>
        </authorList>
    </citation>
    <scope>NUCLEOTIDE SEQUENCE [LARGE SCALE GENOMIC DNA]</scope>
    <source>
        <strain evidence="2 3">TER-1</strain>
    </source>
</reference>
<evidence type="ECO:0008006" key="4">
    <source>
        <dbReference type="Google" id="ProtNLM"/>
    </source>
</evidence>
<comment type="caution">
    <text evidence="2">The sequence shown here is derived from an EMBL/GenBank/DDBJ whole genome shotgun (WGS) entry which is preliminary data.</text>
</comment>
<dbReference type="RefSeq" id="WP_127733211.1">
    <property type="nucleotide sequence ID" value="NZ_SACP01000030.1"/>
</dbReference>
<evidence type="ECO:0000256" key="1">
    <source>
        <dbReference type="SAM" id="SignalP"/>
    </source>
</evidence>
<dbReference type="EMBL" id="SACP01000030">
    <property type="protein sequence ID" value="RVU14436.1"/>
    <property type="molecule type" value="Genomic_DNA"/>
</dbReference>
<protein>
    <recommendedName>
        <fullName evidence="4">DUF3016 domain-containing protein</fullName>
    </recommendedName>
</protein>
<dbReference type="Proteomes" id="UP000286997">
    <property type="component" value="Unassembled WGS sequence"/>
</dbReference>
<keyword evidence="3" id="KW-1185">Reference proteome</keyword>
<organism evidence="2 3">
    <name type="scientific">Methylobacterium oryzihabitans</name>
    <dbReference type="NCBI Taxonomy" id="2499852"/>
    <lineage>
        <taxon>Bacteria</taxon>
        <taxon>Pseudomonadati</taxon>
        <taxon>Pseudomonadota</taxon>
        <taxon>Alphaproteobacteria</taxon>
        <taxon>Hyphomicrobiales</taxon>
        <taxon>Methylobacteriaceae</taxon>
        <taxon>Methylobacterium</taxon>
    </lineage>
</organism>